<feature type="transmembrane region" description="Helical" evidence="8">
    <location>
        <begin position="174"/>
        <end position="196"/>
    </location>
</feature>
<evidence type="ECO:0000256" key="5">
    <source>
        <dbReference type="ARBA" id="ARBA00022692"/>
    </source>
</evidence>
<evidence type="ECO:0000256" key="7">
    <source>
        <dbReference type="ARBA" id="ARBA00023136"/>
    </source>
</evidence>
<dbReference type="InterPro" id="IPR035906">
    <property type="entry name" value="MetI-like_sf"/>
</dbReference>
<feature type="transmembrane region" description="Helical" evidence="8">
    <location>
        <begin position="123"/>
        <end position="144"/>
    </location>
</feature>
<keyword evidence="11" id="KW-1185">Reference proteome</keyword>
<evidence type="ECO:0000256" key="2">
    <source>
        <dbReference type="ARBA" id="ARBA00007069"/>
    </source>
</evidence>
<accession>A0ABT1LBT3</accession>
<reference evidence="10 11" key="1">
    <citation type="submission" date="2022-07" db="EMBL/GenBank/DDBJ databases">
        <authorList>
            <person name="Li W.-J."/>
            <person name="Deng Q.-Q."/>
        </authorList>
    </citation>
    <scope>NUCLEOTIDE SEQUENCE [LARGE SCALE GENOMIC DNA]</scope>
    <source>
        <strain evidence="10 11">SYSU M60028</strain>
    </source>
</reference>
<feature type="transmembrane region" description="Helical" evidence="8">
    <location>
        <begin position="217"/>
        <end position="242"/>
    </location>
</feature>
<proteinExistence type="inferred from homology"/>
<feature type="domain" description="ABC transmembrane type-1" evidence="9">
    <location>
        <begin position="88"/>
        <end position="294"/>
    </location>
</feature>
<comment type="subcellular location">
    <subcellularLocation>
        <location evidence="1 8">Cell membrane</location>
        <topology evidence="1 8">Multi-pass membrane protein</topology>
    </subcellularLocation>
</comment>
<dbReference type="PANTHER" id="PTHR42929:SF3">
    <property type="entry name" value="PUTRESCINE TRANSPORT SYSTEM PERMEASE PROTEIN POTH"/>
    <property type="match status" value="1"/>
</dbReference>
<dbReference type="RefSeq" id="WP_254740552.1">
    <property type="nucleotide sequence ID" value="NZ_JANCLU010000006.1"/>
</dbReference>
<evidence type="ECO:0000313" key="11">
    <source>
        <dbReference type="Proteomes" id="UP001205890"/>
    </source>
</evidence>
<evidence type="ECO:0000256" key="6">
    <source>
        <dbReference type="ARBA" id="ARBA00022989"/>
    </source>
</evidence>
<evidence type="ECO:0000256" key="4">
    <source>
        <dbReference type="ARBA" id="ARBA00022475"/>
    </source>
</evidence>
<dbReference type="InterPro" id="IPR000515">
    <property type="entry name" value="MetI-like"/>
</dbReference>
<comment type="caution">
    <text evidence="10">The sequence shown here is derived from an EMBL/GenBank/DDBJ whole genome shotgun (WGS) entry which is preliminary data.</text>
</comment>
<sequence>MRSGAERRARAGRALVAGLPFAWLVAFFLAPFGLVAKISLSEKANARPPYRPAFAAGDGPGDVLDKLSALSLDNYRLLAEEPLYLDAVLTSLRLAATATVLALLIAYPVAYAMARAPGRLRPALLLLAMLPFWTSFLIRVYAWIGILKPEGLLNAALAWLGLIDTPLEILNTEWAVQIGLVYSYLPFMLLPLYAALERIDPTLLEAGQDLGAPPWKTFWLVTLPLSRPGVTAGCFLVFIPALGEFVIPDLLGGSETVMIGTVLWSEFFGNRDWPLASAVAVVLLVAVVAPMVLWRREEARRTEAPT</sequence>
<protein>
    <submittedName>
        <fullName evidence="10">ABC transporter permease subunit</fullName>
    </submittedName>
</protein>
<evidence type="ECO:0000256" key="3">
    <source>
        <dbReference type="ARBA" id="ARBA00022448"/>
    </source>
</evidence>
<dbReference type="EMBL" id="JANCLU010000006">
    <property type="protein sequence ID" value="MCP8938531.1"/>
    <property type="molecule type" value="Genomic_DNA"/>
</dbReference>
<feature type="transmembrane region" description="Helical" evidence="8">
    <location>
        <begin position="12"/>
        <end position="34"/>
    </location>
</feature>
<feature type="transmembrane region" description="Helical" evidence="8">
    <location>
        <begin position="273"/>
        <end position="294"/>
    </location>
</feature>
<name>A0ABT1LBT3_9HYPH</name>
<organism evidence="10 11">
    <name type="scientific">Alsobacter ponti</name>
    <dbReference type="NCBI Taxonomy" id="2962936"/>
    <lineage>
        <taxon>Bacteria</taxon>
        <taxon>Pseudomonadati</taxon>
        <taxon>Pseudomonadota</taxon>
        <taxon>Alphaproteobacteria</taxon>
        <taxon>Hyphomicrobiales</taxon>
        <taxon>Alsobacteraceae</taxon>
        <taxon>Alsobacter</taxon>
    </lineage>
</organism>
<keyword evidence="6 8" id="KW-1133">Transmembrane helix</keyword>
<keyword evidence="4" id="KW-1003">Cell membrane</keyword>
<gene>
    <name evidence="10" type="ORF">NK718_08395</name>
</gene>
<evidence type="ECO:0000256" key="8">
    <source>
        <dbReference type="RuleBase" id="RU363032"/>
    </source>
</evidence>
<dbReference type="PANTHER" id="PTHR42929">
    <property type="entry name" value="INNER MEMBRANE ABC TRANSPORTER PERMEASE PROTEIN YDCU-RELATED-RELATED"/>
    <property type="match status" value="1"/>
</dbReference>
<evidence type="ECO:0000313" key="10">
    <source>
        <dbReference type="EMBL" id="MCP8938531.1"/>
    </source>
</evidence>
<feature type="transmembrane region" description="Helical" evidence="8">
    <location>
        <begin position="92"/>
        <end position="111"/>
    </location>
</feature>
<dbReference type="CDD" id="cd06261">
    <property type="entry name" value="TM_PBP2"/>
    <property type="match status" value="1"/>
</dbReference>
<dbReference type="Pfam" id="PF00528">
    <property type="entry name" value="BPD_transp_1"/>
    <property type="match status" value="1"/>
</dbReference>
<dbReference type="PROSITE" id="PS50928">
    <property type="entry name" value="ABC_TM1"/>
    <property type="match status" value="1"/>
</dbReference>
<dbReference type="Gene3D" id="1.10.3720.10">
    <property type="entry name" value="MetI-like"/>
    <property type="match status" value="1"/>
</dbReference>
<dbReference type="Proteomes" id="UP001205890">
    <property type="component" value="Unassembled WGS sequence"/>
</dbReference>
<comment type="similarity">
    <text evidence="2">Belongs to the binding-protein-dependent transport system permease family. CysTW subfamily.</text>
</comment>
<evidence type="ECO:0000259" key="9">
    <source>
        <dbReference type="PROSITE" id="PS50928"/>
    </source>
</evidence>
<keyword evidence="7 8" id="KW-0472">Membrane</keyword>
<dbReference type="SUPFAM" id="SSF161098">
    <property type="entry name" value="MetI-like"/>
    <property type="match status" value="1"/>
</dbReference>
<evidence type="ECO:0000256" key="1">
    <source>
        <dbReference type="ARBA" id="ARBA00004651"/>
    </source>
</evidence>
<keyword evidence="5 8" id="KW-0812">Transmembrane</keyword>
<keyword evidence="3 8" id="KW-0813">Transport</keyword>